<comment type="caution">
    <text evidence="9">The sequence shown here is derived from an EMBL/GenBank/DDBJ whole genome shotgun (WGS) entry which is preliminary data.</text>
</comment>
<keyword evidence="2" id="KW-0645">Protease</keyword>
<evidence type="ECO:0000313" key="10">
    <source>
        <dbReference type="Proteomes" id="UP001165430"/>
    </source>
</evidence>
<sequence length="448" mass="51949">MKKVLLTLLVILVLSPTLYAQLKQEGVVNRKFDFFQVGDTVQILGIKKNEVSNRTQYLVKNSYTNVLVNEDRVDLISNDFSFWEKLWFEKRALDVSEKGWQSENRQALHEDAMNFYEEVKTNNLIFEDELLYDYIYQLIFKIHPGYLLKDKNRVFHVVILKSTEPNYFSFENGMIVLTTGAISMANNEKELAQMLTECISHVVLDHNLINLNLAIRAENRARTWGAIATFASVAVIAYGNERNGTYYNFDDALNLGLAASYMTMENLQRIGAKYDQEQKALTEKVVEDFWTENSNSFNEENMLYIAKTSNTVSYTAWQEYHSKNYEYALKLAERMENFGMATEDEYLLLSKLYRRLGNDLDSNLQALTYLEEARKLAPKKLKELDLEAGLIYMRMDDLAKAQAAFQSYRSSLVDLEKAGENVQTDLKFVNQLLFRFNMDQKETTGSLR</sequence>
<comment type="cofactor">
    <cofactor evidence="1">
        <name>Zn(2+)</name>
        <dbReference type="ChEBI" id="CHEBI:29105"/>
    </cofactor>
</comment>
<evidence type="ECO:0000313" key="9">
    <source>
        <dbReference type="EMBL" id="MCH7411981.1"/>
    </source>
</evidence>
<feature type="signal peptide" evidence="7">
    <location>
        <begin position="1"/>
        <end position="20"/>
    </location>
</feature>
<dbReference type="RefSeq" id="WP_241409362.1">
    <property type="nucleotide sequence ID" value="NZ_JAKZGO010000001.1"/>
</dbReference>
<evidence type="ECO:0000256" key="3">
    <source>
        <dbReference type="ARBA" id="ARBA00022723"/>
    </source>
</evidence>
<proteinExistence type="predicted"/>
<evidence type="ECO:0000256" key="6">
    <source>
        <dbReference type="ARBA" id="ARBA00023049"/>
    </source>
</evidence>
<dbReference type="Proteomes" id="UP001165430">
    <property type="component" value="Unassembled WGS sequence"/>
</dbReference>
<evidence type="ECO:0000259" key="8">
    <source>
        <dbReference type="Pfam" id="PF01435"/>
    </source>
</evidence>
<evidence type="ECO:0000256" key="4">
    <source>
        <dbReference type="ARBA" id="ARBA00022801"/>
    </source>
</evidence>
<organism evidence="9 10">
    <name type="scientific">Belliella alkalica</name>
    <dbReference type="NCBI Taxonomy" id="1730871"/>
    <lineage>
        <taxon>Bacteria</taxon>
        <taxon>Pseudomonadati</taxon>
        <taxon>Bacteroidota</taxon>
        <taxon>Cytophagia</taxon>
        <taxon>Cytophagales</taxon>
        <taxon>Cyclobacteriaceae</taxon>
        <taxon>Belliella</taxon>
    </lineage>
</organism>
<protein>
    <submittedName>
        <fullName evidence="9">M48 family metalloprotease</fullName>
        <ecNumber evidence="9">3.4.24.-</ecNumber>
    </submittedName>
</protein>
<name>A0ABS9V6D0_9BACT</name>
<feature type="chain" id="PRO_5047135196" evidence="7">
    <location>
        <begin position="21"/>
        <end position="448"/>
    </location>
</feature>
<keyword evidence="3" id="KW-0479">Metal-binding</keyword>
<reference evidence="9" key="1">
    <citation type="submission" date="2022-03" db="EMBL/GenBank/DDBJ databases">
        <title>De novo assembled genomes of Belliella spp. (Cyclobacteriaceae) strains.</title>
        <authorList>
            <person name="Szabo A."/>
            <person name="Korponai K."/>
            <person name="Felfoldi T."/>
        </authorList>
    </citation>
    <scope>NUCLEOTIDE SEQUENCE</scope>
    <source>
        <strain evidence="9">DSM 111903</strain>
    </source>
</reference>
<evidence type="ECO:0000256" key="2">
    <source>
        <dbReference type="ARBA" id="ARBA00022670"/>
    </source>
</evidence>
<keyword evidence="10" id="KW-1185">Reference proteome</keyword>
<dbReference type="Pfam" id="PF01435">
    <property type="entry name" value="Peptidase_M48"/>
    <property type="match status" value="1"/>
</dbReference>
<evidence type="ECO:0000256" key="1">
    <source>
        <dbReference type="ARBA" id="ARBA00001947"/>
    </source>
</evidence>
<dbReference type="EC" id="3.4.24.-" evidence="9"/>
<evidence type="ECO:0000256" key="5">
    <source>
        <dbReference type="ARBA" id="ARBA00022833"/>
    </source>
</evidence>
<dbReference type="EMBL" id="JAKZGO010000001">
    <property type="protein sequence ID" value="MCH7411981.1"/>
    <property type="molecule type" value="Genomic_DNA"/>
</dbReference>
<keyword evidence="4 9" id="KW-0378">Hydrolase</keyword>
<keyword evidence="7" id="KW-0732">Signal</keyword>
<accession>A0ABS9V6D0</accession>
<evidence type="ECO:0000256" key="7">
    <source>
        <dbReference type="SAM" id="SignalP"/>
    </source>
</evidence>
<keyword evidence="5" id="KW-0862">Zinc</keyword>
<dbReference type="GO" id="GO:0008237">
    <property type="term" value="F:metallopeptidase activity"/>
    <property type="evidence" value="ECO:0007669"/>
    <property type="project" value="UniProtKB-KW"/>
</dbReference>
<keyword evidence="6 9" id="KW-0482">Metalloprotease</keyword>
<gene>
    <name evidence="9" type="ORF">MM213_00680</name>
</gene>
<dbReference type="InterPro" id="IPR001915">
    <property type="entry name" value="Peptidase_M48"/>
</dbReference>
<feature type="domain" description="Peptidase M48" evidence="8">
    <location>
        <begin position="152"/>
        <end position="232"/>
    </location>
</feature>